<evidence type="ECO:0000313" key="5">
    <source>
        <dbReference type="EMBL" id="KDF02067.1"/>
    </source>
</evidence>
<evidence type="ECO:0000313" key="6">
    <source>
        <dbReference type="Proteomes" id="UP000022835"/>
    </source>
</evidence>
<dbReference type="eggNOG" id="COG1309">
    <property type="taxonomic scope" value="Bacteria"/>
</dbReference>
<keyword evidence="2" id="KW-0804">Transcription</keyword>
<dbReference type="AlphaFoldDB" id="A0A064CQW7"/>
<feature type="compositionally biased region" description="Basic and acidic residues" evidence="3">
    <location>
        <begin position="11"/>
        <end position="27"/>
    </location>
</feature>
<keyword evidence="1" id="KW-0805">Transcription regulation</keyword>
<proteinExistence type="predicted"/>
<organism evidence="5 6">
    <name type="scientific">Mycolicibacterium aromaticivorans JS19b1 = JCM 16368</name>
    <dbReference type="NCBI Taxonomy" id="1440774"/>
    <lineage>
        <taxon>Bacteria</taxon>
        <taxon>Bacillati</taxon>
        <taxon>Actinomycetota</taxon>
        <taxon>Actinomycetes</taxon>
        <taxon>Mycobacteriales</taxon>
        <taxon>Mycobacteriaceae</taxon>
        <taxon>Mycolicibacterium</taxon>
    </lineage>
</organism>
<feature type="domain" description="Tetracyclin repressor-like C-terminal" evidence="4">
    <location>
        <begin position="93"/>
        <end position="201"/>
    </location>
</feature>
<dbReference type="Pfam" id="PF16859">
    <property type="entry name" value="TetR_C_11"/>
    <property type="match status" value="1"/>
</dbReference>
<evidence type="ECO:0000256" key="3">
    <source>
        <dbReference type="SAM" id="MobiDB-lite"/>
    </source>
</evidence>
<gene>
    <name evidence="5" type="ORF">Y900_024835</name>
</gene>
<dbReference type="Proteomes" id="UP000022835">
    <property type="component" value="Unassembled WGS sequence"/>
</dbReference>
<evidence type="ECO:0000256" key="1">
    <source>
        <dbReference type="ARBA" id="ARBA00023015"/>
    </source>
</evidence>
<sequence>MVDWQLSNGRDGGRPIEGDSEHTDAGVPDDVRHIVMKAAYDELTRWGLERFDIPAMCSRHKIDEALVTTYWGDGSRLALEALLFWSNDILTAPDTGSLRTDLQALATVVAQQVNDTVGRSLLRALVVDDRAAFADDTRMAFWMRRFASIRSVFDRAAARGELRDGVDTIAAMQLVLAPINVRALYTREPIAEHYCAAIADLAWHAVAKH</sequence>
<evidence type="ECO:0000259" key="4">
    <source>
        <dbReference type="Pfam" id="PF16859"/>
    </source>
</evidence>
<dbReference type="InterPro" id="IPR036271">
    <property type="entry name" value="Tet_transcr_reg_TetR-rel_C_sf"/>
</dbReference>
<accession>A0A064CQW7</accession>
<dbReference type="STRING" id="1440774.Y900_024835"/>
<dbReference type="Gene3D" id="1.10.357.10">
    <property type="entry name" value="Tetracycline Repressor, domain 2"/>
    <property type="match status" value="1"/>
</dbReference>
<dbReference type="SUPFAM" id="SSF48498">
    <property type="entry name" value="Tetracyclin repressor-like, C-terminal domain"/>
    <property type="match status" value="1"/>
</dbReference>
<evidence type="ECO:0000256" key="2">
    <source>
        <dbReference type="ARBA" id="ARBA00023163"/>
    </source>
</evidence>
<comment type="caution">
    <text evidence="5">The sequence shown here is derived from an EMBL/GenBank/DDBJ whole genome shotgun (WGS) entry which is preliminary data.</text>
</comment>
<protein>
    <submittedName>
        <fullName evidence="5">TetR family transcriptional regulator</fullName>
    </submittedName>
</protein>
<feature type="region of interest" description="Disordered" evidence="3">
    <location>
        <begin position="1"/>
        <end position="27"/>
    </location>
</feature>
<name>A0A064CQW7_9MYCO</name>
<keyword evidence="6" id="KW-1185">Reference proteome</keyword>
<dbReference type="EMBL" id="JALN02000001">
    <property type="protein sequence ID" value="KDF02067.1"/>
    <property type="molecule type" value="Genomic_DNA"/>
</dbReference>
<reference evidence="5" key="1">
    <citation type="submission" date="2014-05" db="EMBL/GenBank/DDBJ databases">
        <title>Genome sequence of Mycobacterium aromaticivorans strain JS19b1T (= DSM 45407T).</title>
        <authorList>
            <person name="Kwak Y."/>
            <person name="Park G.-S."/>
            <person name="Li Q.X."/>
            <person name="Lee S.-E."/>
            <person name="Shin J.-H."/>
        </authorList>
    </citation>
    <scope>NUCLEOTIDE SEQUENCE [LARGE SCALE GENOMIC DNA]</scope>
    <source>
        <strain evidence="5">JS19b1</strain>
    </source>
</reference>
<dbReference type="InterPro" id="IPR011075">
    <property type="entry name" value="TetR_C"/>
</dbReference>